<dbReference type="InterPro" id="IPR005467">
    <property type="entry name" value="His_kinase_dom"/>
</dbReference>
<sequence length="431" mass="48621">MKTLQHYFMRFSLFLNRIALTGVTEEASYLLRKEIKMVNVIALSSASVSFIYGAVNIMRLPIISVINFVCVALILYAFKLNKQQRYQAAKSWMLVVFMCFLVLVNLLAPNIAEYYLIIVLTIGQLIFKNKTTKISILILVALAVLIPKFFPYDLSFIPEVAKERLLINSALGLLFLSALVIYHQTIQDKYQEYINEQSLKIVELNNDLKHLLAVIAHDIHSPLQTTSTMVQLITEEKLDAQSKEETLRLINKQLKTLRSNLDNLLDWSRINVGGIETQKAHILLREIMNDAIESFAARTSEKNISMTSQIDSTTGIDADPVQISVIFRNLLDNAIKFSNPGSSIDVSAKTERDHIEIRVSDQGKGMNDEQINHLFEGTREPAYGTLGEKGTGLGLLLVQKLVTANSGQIKVESKEEQGTLFRIQFPKPQFV</sequence>
<dbReference type="PROSITE" id="PS50109">
    <property type="entry name" value="HIS_KIN"/>
    <property type="match status" value="1"/>
</dbReference>
<keyword evidence="4" id="KW-0808">Transferase</keyword>
<evidence type="ECO:0000256" key="5">
    <source>
        <dbReference type="ARBA" id="ARBA00022777"/>
    </source>
</evidence>
<feature type="domain" description="Histidine kinase" evidence="8">
    <location>
        <begin position="214"/>
        <end position="429"/>
    </location>
</feature>
<dbReference type="Pfam" id="PF02518">
    <property type="entry name" value="HATPase_c"/>
    <property type="match status" value="1"/>
</dbReference>
<dbReference type="Gene3D" id="3.30.565.10">
    <property type="entry name" value="Histidine kinase-like ATPase, C-terminal domain"/>
    <property type="match status" value="1"/>
</dbReference>
<dbReference type="Gene3D" id="1.10.287.130">
    <property type="match status" value="1"/>
</dbReference>
<evidence type="ECO:0000256" key="3">
    <source>
        <dbReference type="ARBA" id="ARBA00022553"/>
    </source>
</evidence>
<proteinExistence type="predicted"/>
<evidence type="ECO:0000256" key="1">
    <source>
        <dbReference type="ARBA" id="ARBA00000085"/>
    </source>
</evidence>
<dbReference type="KEGG" id="sphe:GFH32_12095"/>
<dbReference type="InterPro" id="IPR003594">
    <property type="entry name" value="HATPase_dom"/>
</dbReference>
<comment type="catalytic activity">
    <reaction evidence="1">
        <text>ATP + protein L-histidine = ADP + protein N-phospho-L-histidine.</text>
        <dbReference type="EC" id="2.7.13.3"/>
    </reaction>
</comment>
<feature type="transmembrane region" description="Helical" evidence="7">
    <location>
        <begin position="164"/>
        <end position="182"/>
    </location>
</feature>
<keyword evidence="3" id="KW-0597">Phosphoprotein</keyword>
<dbReference type="EC" id="2.7.13.3" evidence="2"/>
<name>A0A5Q0QAS5_9SPHI</name>
<dbReference type="InterPro" id="IPR003661">
    <property type="entry name" value="HisK_dim/P_dom"/>
</dbReference>
<dbReference type="EMBL" id="CP045652">
    <property type="protein sequence ID" value="QGA27015.1"/>
    <property type="molecule type" value="Genomic_DNA"/>
</dbReference>
<keyword evidence="5" id="KW-0418">Kinase</keyword>
<keyword evidence="7" id="KW-0472">Membrane</keyword>
<dbReference type="SUPFAM" id="SSF55874">
    <property type="entry name" value="ATPase domain of HSP90 chaperone/DNA topoisomerase II/histidine kinase"/>
    <property type="match status" value="1"/>
</dbReference>
<dbReference type="SUPFAM" id="SSF47384">
    <property type="entry name" value="Homodimeric domain of signal transducing histidine kinase"/>
    <property type="match status" value="1"/>
</dbReference>
<keyword evidence="7" id="KW-0812">Transmembrane</keyword>
<keyword evidence="7" id="KW-1133">Transmembrane helix</keyword>
<evidence type="ECO:0000256" key="6">
    <source>
        <dbReference type="ARBA" id="ARBA00023012"/>
    </source>
</evidence>
<dbReference type="Proteomes" id="UP000326921">
    <property type="component" value="Chromosome"/>
</dbReference>
<dbReference type="PANTHER" id="PTHR43711:SF31">
    <property type="entry name" value="HISTIDINE KINASE"/>
    <property type="match status" value="1"/>
</dbReference>
<evidence type="ECO:0000256" key="2">
    <source>
        <dbReference type="ARBA" id="ARBA00012438"/>
    </source>
</evidence>
<reference evidence="9 10" key="1">
    <citation type="submission" date="2019-10" db="EMBL/GenBank/DDBJ databases">
        <authorList>
            <person name="Dong K."/>
        </authorList>
    </citation>
    <scope>NUCLEOTIDE SEQUENCE [LARGE SCALE GENOMIC DNA]</scope>
    <source>
        <strain evidence="10">dk4302</strain>
    </source>
</reference>
<dbReference type="InterPro" id="IPR036890">
    <property type="entry name" value="HATPase_C_sf"/>
</dbReference>
<keyword evidence="10" id="KW-1185">Reference proteome</keyword>
<feature type="transmembrane region" description="Helical" evidence="7">
    <location>
        <begin position="134"/>
        <end position="152"/>
    </location>
</feature>
<protein>
    <recommendedName>
        <fullName evidence="2">histidine kinase</fullName>
        <ecNumber evidence="2">2.7.13.3</ecNumber>
    </recommendedName>
</protein>
<evidence type="ECO:0000313" key="9">
    <source>
        <dbReference type="EMBL" id="QGA27015.1"/>
    </source>
</evidence>
<dbReference type="AlphaFoldDB" id="A0A5Q0QAS5"/>
<dbReference type="Pfam" id="PF00512">
    <property type="entry name" value="HisKA"/>
    <property type="match status" value="1"/>
</dbReference>
<dbReference type="InterPro" id="IPR004358">
    <property type="entry name" value="Sig_transdc_His_kin-like_C"/>
</dbReference>
<keyword evidence="6" id="KW-0902">Two-component regulatory system</keyword>
<dbReference type="PANTHER" id="PTHR43711">
    <property type="entry name" value="TWO-COMPONENT HISTIDINE KINASE"/>
    <property type="match status" value="1"/>
</dbReference>
<dbReference type="InterPro" id="IPR050736">
    <property type="entry name" value="Sensor_HK_Regulatory"/>
</dbReference>
<evidence type="ECO:0000256" key="4">
    <source>
        <dbReference type="ARBA" id="ARBA00022679"/>
    </source>
</evidence>
<dbReference type="SMART" id="SM00388">
    <property type="entry name" value="HisKA"/>
    <property type="match status" value="1"/>
</dbReference>
<evidence type="ECO:0000313" key="10">
    <source>
        <dbReference type="Proteomes" id="UP000326921"/>
    </source>
</evidence>
<organism evidence="9 10">
    <name type="scientific">Sphingobacterium zhuxiongii</name>
    <dbReference type="NCBI Taxonomy" id="2662364"/>
    <lineage>
        <taxon>Bacteria</taxon>
        <taxon>Pseudomonadati</taxon>
        <taxon>Bacteroidota</taxon>
        <taxon>Sphingobacteriia</taxon>
        <taxon>Sphingobacteriales</taxon>
        <taxon>Sphingobacteriaceae</taxon>
        <taxon>Sphingobacterium</taxon>
    </lineage>
</organism>
<dbReference type="PRINTS" id="PR00344">
    <property type="entry name" value="BCTRLSENSOR"/>
</dbReference>
<dbReference type="RefSeq" id="WP_153511857.1">
    <property type="nucleotide sequence ID" value="NZ_CP045652.1"/>
</dbReference>
<dbReference type="CDD" id="cd00082">
    <property type="entry name" value="HisKA"/>
    <property type="match status" value="1"/>
</dbReference>
<feature type="transmembrane region" description="Helical" evidence="7">
    <location>
        <begin position="61"/>
        <end position="78"/>
    </location>
</feature>
<accession>A0A5Q0QAS5</accession>
<dbReference type="InterPro" id="IPR036097">
    <property type="entry name" value="HisK_dim/P_sf"/>
</dbReference>
<evidence type="ECO:0000256" key="7">
    <source>
        <dbReference type="SAM" id="Phobius"/>
    </source>
</evidence>
<dbReference type="GO" id="GO:0000155">
    <property type="term" value="F:phosphorelay sensor kinase activity"/>
    <property type="evidence" value="ECO:0007669"/>
    <property type="project" value="InterPro"/>
</dbReference>
<dbReference type="SMART" id="SM00387">
    <property type="entry name" value="HATPase_c"/>
    <property type="match status" value="1"/>
</dbReference>
<gene>
    <name evidence="9" type="ORF">GFH32_12095</name>
</gene>
<evidence type="ECO:0000259" key="8">
    <source>
        <dbReference type="PROSITE" id="PS50109"/>
    </source>
</evidence>
<feature type="transmembrane region" description="Helical" evidence="7">
    <location>
        <begin position="37"/>
        <end position="55"/>
    </location>
</feature>